<dbReference type="GO" id="GO:0012505">
    <property type="term" value="C:endomembrane system"/>
    <property type="evidence" value="ECO:0007669"/>
    <property type="project" value="UniProtKB-SubCell"/>
</dbReference>
<dbReference type="AlphaFoldDB" id="A0A6N4RDK7"/>
<evidence type="ECO:0000256" key="5">
    <source>
        <dbReference type="SAM" id="Phobius"/>
    </source>
</evidence>
<feature type="transmembrane region" description="Helical" evidence="5">
    <location>
        <begin position="28"/>
        <end position="51"/>
    </location>
</feature>
<dbReference type="GO" id="GO:0016020">
    <property type="term" value="C:membrane"/>
    <property type="evidence" value="ECO:0007669"/>
    <property type="project" value="InterPro"/>
</dbReference>
<keyword evidence="3 5" id="KW-0472">Membrane</keyword>
<evidence type="ECO:0000256" key="3">
    <source>
        <dbReference type="ARBA" id="ARBA00023136"/>
    </source>
</evidence>
<dbReference type="SUPFAM" id="SSF54427">
    <property type="entry name" value="NTF2-like"/>
    <property type="match status" value="1"/>
</dbReference>
<accession>A0A6N4RDK7</accession>
<dbReference type="Pfam" id="PF04335">
    <property type="entry name" value="VirB8"/>
    <property type="match status" value="1"/>
</dbReference>
<name>A0A6N4RDK7_BLAVI</name>
<dbReference type="InterPro" id="IPR032710">
    <property type="entry name" value="NTF2-like_dom_sf"/>
</dbReference>
<evidence type="ECO:0000313" key="7">
    <source>
        <dbReference type="EMBL" id="TKW61154.1"/>
    </source>
</evidence>
<protein>
    <recommendedName>
        <fullName evidence="6">Bacterial virulence protein VirB8 domain-containing protein</fullName>
    </recommendedName>
</protein>
<evidence type="ECO:0000256" key="1">
    <source>
        <dbReference type="ARBA" id="ARBA00022692"/>
    </source>
</evidence>
<gene>
    <name evidence="7" type="ORF">DI628_00555</name>
</gene>
<dbReference type="Proteomes" id="UP000320948">
    <property type="component" value="Unassembled WGS sequence"/>
</dbReference>
<keyword evidence="2 5" id="KW-1133">Transmembrane helix</keyword>
<reference evidence="7 8" key="1">
    <citation type="journal article" date="2017" name="Nat. Commun.">
        <title>In situ click chemistry generation of cyclooxygenase-2 inhibitors.</title>
        <authorList>
            <person name="Bhardwaj A."/>
            <person name="Kaur J."/>
            <person name="Wuest M."/>
            <person name="Wuest F."/>
        </authorList>
    </citation>
    <scope>NUCLEOTIDE SEQUENCE [LARGE SCALE GENOMIC DNA]</scope>
    <source>
        <strain evidence="7">S2_018_000_R2_106</strain>
    </source>
</reference>
<dbReference type="InterPro" id="IPR007430">
    <property type="entry name" value="VirB8"/>
</dbReference>
<evidence type="ECO:0000313" key="8">
    <source>
        <dbReference type="Proteomes" id="UP000320948"/>
    </source>
</evidence>
<evidence type="ECO:0000259" key="6">
    <source>
        <dbReference type="Pfam" id="PF04335"/>
    </source>
</evidence>
<comment type="subcellular location">
    <subcellularLocation>
        <location evidence="4">Endomembrane system</location>
        <topology evidence="4">Single-pass membrane protein</topology>
    </subcellularLocation>
</comment>
<keyword evidence="1 5" id="KW-0812">Transmembrane</keyword>
<dbReference type="CDD" id="cd16424">
    <property type="entry name" value="VirB8"/>
    <property type="match status" value="1"/>
</dbReference>
<dbReference type="EMBL" id="VAFM01000001">
    <property type="protein sequence ID" value="TKW61154.1"/>
    <property type="molecule type" value="Genomic_DNA"/>
</dbReference>
<sequence>MLGFPERGHGPDIILGLAYDKAIRLNRVLYLLIGLLGAVVLLLALGITFMLPLKQTQPYFIPIAEVGRTHYYDIIPAEKLTQSQLYELTRDYLRRYVVNRHTVDDVTEKPRFRLVKAQSADSVFNSLKKEYQTFKEKMPMVKREINIIRDIQLEPYYQQIEFQTEDTDPNTGKVFRKEWVVNIRYELAGFNAPAMKIEASEMSDNPNPLGLRVVGYTWTERKNMKKEDVNLEVL</sequence>
<evidence type="ECO:0000256" key="2">
    <source>
        <dbReference type="ARBA" id="ARBA00022989"/>
    </source>
</evidence>
<proteinExistence type="predicted"/>
<comment type="caution">
    <text evidence="7">The sequence shown here is derived from an EMBL/GenBank/DDBJ whole genome shotgun (WGS) entry which is preliminary data.</text>
</comment>
<feature type="domain" description="Bacterial virulence protein VirB8" evidence="6">
    <location>
        <begin position="20"/>
        <end position="220"/>
    </location>
</feature>
<dbReference type="Gene3D" id="3.10.450.230">
    <property type="entry name" value="VirB8 protein"/>
    <property type="match status" value="1"/>
</dbReference>
<evidence type="ECO:0000256" key="4">
    <source>
        <dbReference type="ARBA" id="ARBA00037847"/>
    </source>
</evidence>
<organism evidence="7 8">
    <name type="scientific">Blastochloris viridis</name>
    <name type="common">Rhodopseudomonas viridis</name>
    <dbReference type="NCBI Taxonomy" id="1079"/>
    <lineage>
        <taxon>Bacteria</taxon>
        <taxon>Pseudomonadati</taxon>
        <taxon>Pseudomonadota</taxon>
        <taxon>Alphaproteobacteria</taxon>
        <taxon>Hyphomicrobiales</taxon>
        <taxon>Blastochloridaceae</taxon>
        <taxon>Blastochloris</taxon>
    </lineage>
</organism>